<dbReference type="PROSITE" id="PS50865">
    <property type="entry name" value="ZF_MYND_2"/>
    <property type="match status" value="1"/>
</dbReference>
<dbReference type="GO" id="GO:0004523">
    <property type="term" value="F:RNA-DNA hybrid ribonuclease activity"/>
    <property type="evidence" value="ECO:0007669"/>
    <property type="project" value="UniProtKB-EC"/>
</dbReference>
<accession>A0AA39YJC1</accession>
<evidence type="ECO:0000313" key="13">
    <source>
        <dbReference type="EMBL" id="KAK0653686.1"/>
    </source>
</evidence>
<comment type="similarity">
    <text evidence="2">Belongs to the RNase H family.</text>
</comment>
<evidence type="ECO:0000256" key="6">
    <source>
        <dbReference type="ARBA" id="ARBA00022759"/>
    </source>
</evidence>
<dbReference type="PANTHER" id="PTHR10642">
    <property type="entry name" value="RIBONUCLEASE H1"/>
    <property type="match status" value="1"/>
</dbReference>
<evidence type="ECO:0000256" key="10">
    <source>
        <dbReference type="PROSITE-ProRule" id="PRU00134"/>
    </source>
</evidence>
<dbReference type="InterPro" id="IPR002156">
    <property type="entry name" value="RNaseH_domain"/>
</dbReference>
<dbReference type="PANTHER" id="PTHR10642:SF26">
    <property type="entry name" value="RIBONUCLEASE H1"/>
    <property type="match status" value="1"/>
</dbReference>
<dbReference type="Pfam" id="PF00075">
    <property type="entry name" value="RNase_H"/>
    <property type="match status" value="1"/>
</dbReference>
<dbReference type="SUPFAM" id="SSF53098">
    <property type="entry name" value="Ribonuclease H-like"/>
    <property type="match status" value="1"/>
</dbReference>
<dbReference type="Pfam" id="PF01753">
    <property type="entry name" value="zf-MYND"/>
    <property type="match status" value="1"/>
</dbReference>
<sequence length="781" mass="86154">MWSPQLLSKCCPVCNATADLRLCGGCRVTSYCGPDHQLSHRPDHKTACNKIKKTREKLEHEEASLRASPGDMFTPADVFNTSVGHFWGILDTRDYMRARYAAADALPQTKTRAAVEKALEHFVDMLRLCRSDNLGVRDIVPGLLLRLGKEQECYDFLKWWATADPDGNYDWGDTTLPYLNIHGADVFEPIDMFSNDASLCHLSMLTLLKLRLYLDLDVWLTAILNGDREPDRPVGKLIRTTVSSLNLQSLSTLAITLKAQYRALTQLVHTANQHYWNALVDSEWEPPMPPMYSPGSPEEADVALYYCKSAWEESEDAMAMIETDTSEFVPEHVSPVDLGGLTPETYQVSLKTELNGERPKGCGNSFPSVFKPPRSTCSPEDLFCSANVGPGKERLVSLDGSMKALVYVDGACLDNGQPALNPRAGWAVVYGPNQFASGRLENEGPFGSALVATSNRAELRAAIAALRLCDWRSDGFGEIIIATDSSYVVEGATGWVKGWIRNGWKTRTSDQVKNKDMWELLLGEVERWNNVGLKVEFWKIARQLNMEADCLAKKAAQAPPVAEFRDLIIGTSATAAGAGNSSTTPRVLTLCLEWEDMFDDIHAGLLSQLKSKAIMERATTAQVALQLLSQEPPPSVIFVADGGLARQKKVWERVIDRLRDGVTVVVAGLFSNFVSQGEFDRFFARAGLPWKRGSYTRETVTLRPQAVSDAELARRLPPSYSQKALFADHVASSDAWYTETETAREAAVAFTKVGSGRLGYVGDVNGEEESIAVVLAMCGLL</sequence>
<evidence type="ECO:0000313" key="14">
    <source>
        <dbReference type="Proteomes" id="UP001174997"/>
    </source>
</evidence>
<evidence type="ECO:0000256" key="2">
    <source>
        <dbReference type="ARBA" id="ARBA00005300"/>
    </source>
</evidence>
<evidence type="ECO:0000256" key="3">
    <source>
        <dbReference type="ARBA" id="ARBA00012180"/>
    </source>
</evidence>
<feature type="domain" description="RNase H type-1" evidence="12">
    <location>
        <begin position="400"/>
        <end position="557"/>
    </location>
</feature>
<dbReference type="InterPro" id="IPR050092">
    <property type="entry name" value="RNase_H"/>
</dbReference>
<evidence type="ECO:0000256" key="1">
    <source>
        <dbReference type="ARBA" id="ARBA00000077"/>
    </source>
</evidence>
<dbReference type="GO" id="GO:0043137">
    <property type="term" value="P:DNA replication, removal of RNA primer"/>
    <property type="evidence" value="ECO:0007669"/>
    <property type="project" value="TreeGrafter"/>
</dbReference>
<dbReference type="Proteomes" id="UP001174997">
    <property type="component" value="Unassembled WGS sequence"/>
</dbReference>
<gene>
    <name evidence="13" type="ORF">QBC41DRAFT_377736</name>
</gene>
<keyword evidence="9" id="KW-0862">Zinc</keyword>
<evidence type="ECO:0000256" key="5">
    <source>
        <dbReference type="ARBA" id="ARBA00022723"/>
    </source>
</evidence>
<keyword evidence="6" id="KW-0255">Endonuclease</keyword>
<dbReference type="InterPro" id="IPR036397">
    <property type="entry name" value="RNaseH_sf"/>
</dbReference>
<dbReference type="AlphaFoldDB" id="A0AA39YJC1"/>
<keyword evidence="14" id="KW-1185">Reference proteome</keyword>
<keyword evidence="7 10" id="KW-0863">Zinc-finger</keyword>
<evidence type="ECO:0000259" key="12">
    <source>
        <dbReference type="PROSITE" id="PS50879"/>
    </source>
</evidence>
<dbReference type="EMBL" id="JAULSY010000262">
    <property type="protein sequence ID" value="KAK0653686.1"/>
    <property type="molecule type" value="Genomic_DNA"/>
</dbReference>
<dbReference type="EC" id="3.1.26.4" evidence="3"/>
<proteinExistence type="inferred from homology"/>
<name>A0AA39YJC1_9PEZI</name>
<comment type="caution">
    <text evidence="13">The sequence shown here is derived from an EMBL/GenBank/DDBJ whole genome shotgun (WGS) entry which is preliminary data.</text>
</comment>
<dbReference type="InterPro" id="IPR002893">
    <property type="entry name" value="Znf_MYND"/>
</dbReference>
<dbReference type="SUPFAM" id="SSF144232">
    <property type="entry name" value="HIT/MYND zinc finger-like"/>
    <property type="match status" value="1"/>
</dbReference>
<dbReference type="InterPro" id="IPR012337">
    <property type="entry name" value="RNaseH-like_sf"/>
</dbReference>
<dbReference type="GO" id="GO:0003676">
    <property type="term" value="F:nucleic acid binding"/>
    <property type="evidence" value="ECO:0007669"/>
    <property type="project" value="InterPro"/>
</dbReference>
<keyword evidence="8" id="KW-0378">Hydrolase</keyword>
<dbReference type="CDD" id="cd13934">
    <property type="entry name" value="RNase_H_Dikarya_like"/>
    <property type="match status" value="1"/>
</dbReference>
<evidence type="ECO:0000256" key="4">
    <source>
        <dbReference type="ARBA" id="ARBA00022722"/>
    </source>
</evidence>
<keyword evidence="5" id="KW-0479">Metal-binding</keyword>
<evidence type="ECO:0000259" key="11">
    <source>
        <dbReference type="PROSITE" id="PS50865"/>
    </source>
</evidence>
<feature type="domain" description="MYND-type" evidence="11">
    <location>
        <begin position="11"/>
        <end position="48"/>
    </location>
</feature>
<dbReference type="Gene3D" id="6.10.140.2220">
    <property type="match status" value="1"/>
</dbReference>
<dbReference type="GO" id="GO:0008270">
    <property type="term" value="F:zinc ion binding"/>
    <property type="evidence" value="ECO:0007669"/>
    <property type="project" value="UniProtKB-KW"/>
</dbReference>
<dbReference type="PROSITE" id="PS50879">
    <property type="entry name" value="RNASE_H_1"/>
    <property type="match status" value="1"/>
</dbReference>
<comment type="catalytic activity">
    <reaction evidence="1">
        <text>Endonucleolytic cleavage to 5'-phosphomonoester.</text>
        <dbReference type="EC" id="3.1.26.4"/>
    </reaction>
</comment>
<organism evidence="13 14">
    <name type="scientific">Cercophora samala</name>
    <dbReference type="NCBI Taxonomy" id="330535"/>
    <lineage>
        <taxon>Eukaryota</taxon>
        <taxon>Fungi</taxon>
        <taxon>Dikarya</taxon>
        <taxon>Ascomycota</taxon>
        <taxon>Pezizomycotina</taxon>
        <taxon>Sordariomycetes</taxon>
        <taxon>Sordariomycetidae</taxon>
        <taxon>Sordariales</taxon>
        <taxon>Lasiosphaeriaceae</taxon>
        <taxon>Cercophora</taxon>
    </lineage>
</organism>
<evidence type="ECO:0000256" key="9">
    <source>
        <dbReference type="ARBA" id="ARBA00022833"/>
    </source>
</evidence>
<reference evidence="13" key="1">
    <citation type="submission" date="2023-06" db="EMBL/GenBank/DDBJ databases">
        <title>Genome-scale phylogeny and comparative genomics of the fungal order Sordariales.</title>
        <authorList>
            <consortium name="Lawrence Berkeley National Laboratory"/>
            <person name="Hensen N."/>
            <person name="Bonometti L."/>
            <person name="Westerberg I."/>
            <person name="Brannstrom I.O."/>
            <person name="Guillou S."/>
            <person name="Cros-Aarteil S."/>
            <person name="Calhoun S."/>
            <person name="Haridas S."/>
            <person name="Kuo A."/>
            <person name="Mondo S."/>
            <person name="Pangilinan J."/>
            <person name="Riley R."/>
            <person name="Labutti K."/>
            <person name="Andreopoulos B."/>
            <person name="Lipzen A."/>
            <person name="Chen C."/>
            <person name="Yanf M."/>
            <person name="Daum C."/>
            <person name="Ng V."/>
            <person name="Clum A."/>
            <person name="Steindorff A."/>
            <person name="Ohm R."/>
            <person name="Martin F."/>
            <person name="Silar P."/>
            <person name="Natvig D."/>
            <person name="Lalanne C."/>
            <person name="Gautier V."/>
            <person name="Ament-Velasquez S.L."/>
            <person name="Kruys A."/>
            <person name="Hutchinson M.I."/>
            <person name="Powell A.J."/>
            <person name="Barry K."/>
            <person name="Miller A.N."/>
            <person name="Grigoriev I.V."/>
            <person name="Debuchy R."/>
            <person name="Gladieux P."/>
            <person name="Thoren M.H."/>
            <person name="Johannesson H."/>
        </authorList>
    </citation>
    <scope>NUCLEOTIDE SEQUENCE</scope>
    <source>
        <strain evidence="13">CBS 307.81</strain>
    </source>
</reference>
<protein>
    <recommendedName>
        <fullName evidence="3">ribonuclease H</fullName>
        <ecNumber evidence="3">3.1.26.4</ecNumber>
    </recommendedName>
</protein>
<keyword evidence="4" id="KW-0540">Nuclease</keyword>
<dbReference type="Gene3D" id="3.30.420.10">
    <property type="entry name" value="Ribonuclease H-like superfamily/Ribonuclease H"/>
    <property type="match status" value="1"/>
</dbReference>
<evidence type="ECO:0000256" key="7">
    <source>
        <dbReference type="ARBA" id="ARBA00022771"/>
    </source>
</evidence>
<evidence type="ECO:0000256" key="8">
    <source>
        <dbReference type="ARBA" id="ARBA00022801"/>
    </source>
</evidence>